<accession>A0A6A4R948</accession>
<dbReference type="Pfam" id="PF10145">
    <property type="entry name" value="PhageMin_Tail"/>
    <property type="match status" value="1"/>
</dbReference>
<evidence type="ECO:0000256" key="3">
    <source>
        <dbReference type="SAM" id="MobiDB-lite"/>
    </source>
</evidence>
<dbReference type="Proteomes" id="UP000441586">
    <property type="component" value="Unassembled WGS sequence"/>
</dbReference>
<feature type="coiled-coil region" evidence="2">
    <location>
        <begin position="133"/>
        <end position="188"/>
    </location>
</feature>
<comment type="caution">
    <text evidence="5">The sequence shown here is derived from an EMBL/GenBank/DDBJ whole genome shotgun (WGS) entry which is preliminary data.</text>
</comment>
<protein>
    <submittedName>
        <fullName evidence="5">Phage tail tape measure protein</fullName>
    </submittedName>
</protein>
<evidence type="ECO:0000259" key="4">
    <source>
        <dbReference type="Pfam" id="PF10145"/>
    </source>
</evidence>
<feature type="domain" description="Phage tail tape measure protein" evidence="4">
    <location>
        <begin position="248"/>
        <end position="447"/>
    </location>
</feature>
<reference evidence="5 6" key="1">
    <citation type="submission" date="2019-12" db="EMBL/GenBank/DDBJ databases">
        <authorList>
            <person name="Zhang Y.-J."/>
        </authorList>
    </citation>
    <scope>NUCLEOTIDE SEQUENCE [LARGE SCALE GENOMIC DNA]</scope>
    <source>
        <strain evidence="5 6">H18S-6</strain>
    </source>
</reference>
<dbReference type="PANTHER" id="PTHR37813">
    <property type="entry name" value="FELS-2 PROPHAGE PROTEIN"/>
    <property type="match status" value="1"/>
</dbReference>
<name>A0A6A4R948_9RHOB</name>
<dbReference type="InterPro" id="IPR010090">
    <property type="entry name" value="Phage_tape_meas"/>
</dbReference>
<evidence type="ECO:0000313" key="6">
    <source>
        <dbReference type="Proteomes" id="UP000441586"/>
    </source>
</evidence>
<dbReference type="RefSeq" id="WP_158981842.1">
    <property type="nucleotide sequence ID" value="NZ_WSFO01000028.1"/>
</dbReference>
<dbReference type="PANTHER" id="PTHR37813:SF1">
    <property type="entry name" value="FELS-2 PROPHAGE PROTEIN"/>
    <property type="match status" value="1"/>
</dbReference>
<sequence>MASRYSVTLAAEDGYSAAFRSFSEASREMQEEIRGQQAELRDLNRVARQMDGYQGLQADLEATSSALEEAREKQARLAREMREAETPSRRLQNQYDRATAAVAGLTAEHRAQSNELGRLEGSLENAGVDLSRFADEQRRIEEATRQANSVLEDQRARMQAVSDAQERVSAAEGRLEANRAERAELRGEIVETLALGYIASRPISQAMDLETSMADLGKVFDFQEGERDRYADANLRLASNRLVAAGGLGATDLAQIQYAAGQSGIFSDMNAEERFAGVMDFTRQAAIMASAFDITAGDAGQSMVSWRKGMGIDGDQVNQLADAVNFVGNNLNTNAADVTNLVTRQGALAVNAGLTPEQAAALGGAFLNPGTQADVASTGMKNFLLTLNQGGATTDKRRAQWEELGFTPEDLARRMQQDAPAVIQEVLSAIRALPEDERTAATETLFGRESISAISPLLANLDEVDKAFSLVSDEARYTGSMMREAETVAGTSRTTWNVFTAEMSRLTTQIGDAMLPVLETVLPPLTSVVGYMADFATENQELVGVLAAGAAGLVAMKAAVLGVRYASLLVGQLGNRGALMRARLDQRTAQTAVVADRAVARLNGTIARLGATGGAAGGRGGRRGAGMGTAAASSAAGGRGGRRGAGMGTAAASSAGAAGAASRGAGAGGGWRGTLAGLGNSRLGRWGGRLAMPLALTAGTIGIANAASDGDAEGVGGSAGSMLGGMGGAWGGAAGGAALGTMIFPGVGTAVGGAVGGIAGGIAGSEAGQYVGEKAGALWTWAFGDEDPDAKAERLESIQQNMQPAAAGGGFLGGGGGSFTQQVREASRQEKDVLELLDERLTSPPDLLAAPGEVAGTINQTNQTDSRTIAPVFDIKLEASGDTARDQELLDRLMERLRNELMPLMGAGSAGLDVRLDASLTDRSD</sequence>
<evidence type="ECO:0000313" key="5">
    <source>
        <dbReference type="EMBL" id="KAE9624726.1"/>
    </source>
</evidence>
<dbReference type="NCBIfam" id="TIGR01760">
    <property type="entry name" value="tape_meas_TP901"/>
    <property type="match status" value="1"/>
</dbReference>
<feature type="coiled-coil region" evidence="2">
    <location>
        <begin position="26"/>
        <end position="108"/>
    </location>
</feature>
<proteinExistence type="predicted"/>
<dbReference type="EMBL" id="WSFO01000028">
    <property type="protein sequence ID" value="KAE9624726.1"/>
    <property type="molecule type" value="Genomic_DNA"/>
</dbReference>
<evidence type="ECO:0000256" key="1">
    <source>
        <dbReference type="ARBA" id="ARBA00022612"/>
    </source>
</evidence>
<dbReference type="AlphaFoldDB" id="A0A6A4R948"/>
<keyword evidence="2" id="KW-0175">Coiled coil</keyword>
<evidence type="ECO:0000256" key="2">
    <source>
        <dbReference type="SAM" id="Coils"/>
    </source>
</evidence>
<feature type="compositionally biased region" description="Gly residues" evidence="3">
    <location>
        <begin position="613"/>
        <end position="627"/>
    </location>
</feature>
<organism evidence="5 6">
    <name type="scientific">Parasedimentitalea maritima</name>
    <dbReference type="NCBI Taxonomy" id="2578117"/>
    <lineage>
        <taxon>Bacteria</taxon>
        <taxon>Pseudomonadati</taxon>
        <taxon>Pseudomonadota</taxon>
        <taxon>Alphaproteobacteria</taxon>
        <taxon>Rhodobacterales</taxon>
        <taxon>Paracoccaceae</taxon>
        <taxon>Parasedimentitalea</taxon>
    </lineage>
</organism>
<gene>
    <name evidence="5" type="ORF">GP644_23295</name>
</gene>
<keyword evidence="1" id="KW-1188">Viral release from host cell</keyword>
<feature type="region of interest" description="Disordered" evidence="3">
    <location>
        <begin position="613"/>
        <end position="643"/>
    </location>
</feature>